<protein>
    <recommendedName>
        <fullName evidence="1">Roadblock/LAMTOR2 domain-containing protein</fullName>
    </recommendedName>
</protein>
<sequence length="122" mass="12783">MTRQERLQAELDRLRQSVPSIRGVLLGSLDGMPIVDAISDHGIEPARIAAMAAAALGVGRRIGETLKSGAMKELSLLAEDGRVFIHLAGDKACLAIVAARDSNVGLINLEVADSLATLDGIL</sequence>
<dbReference type="InterPro" id="IPR004942">
    <property type="entry name" value="Roadblock/LAMTOR2_dom"/>
</dbReference>
<name>A0AAQ1KDS1_9PSED</name>
<reference evidence="2 3" key="1">
    <citation type="submission" date="2016-10" db="EMBL/GenBank/DDBJ databases">
        <authorList>
            <person name="Varghese N."/>
            <person name="Submissions S."/>
        </authorList>
    </citation>
    <scope>NUCLEOTIDE SEQUENCE [LARGE SCALE GENOMIC DNA]</scope>
    <source>
        <strain evidence="2 3">LMG 18378</strain>
    </source>
</reference>
<evidence type="ECO:0000313" key="2">
    <source>
        <dbReference type="EMBL" id="SFC04132.1"/>
    </source>
</evidence>
<evidence type="ECO:0000259" key="1">
    <source>
        <dbReference type="SMART" id="SM00960"/>
    </source>
</evidence>
<dbReference type="Pfam" id="PF03259">
    <property type="entry name" value="Robl_LC7"/>
    <property type="match status" value="1"/>
</dbReference>
<dbReference type="SUPFAM" id="SSF103196">
    <property type="entry name" value="Roadblock/LC7 domain"/>
    <property type="match status" value="1"/>
</dbReference>
<organism evidence="2 3">
    <name type="scientific">Pseudomonas citronellolis</name>
    <dbReference type="NCBI Taxonomy" id="53408"/>
    <lineage>
        <taxon>Bacteria</taxon>
        <taxon>Pseudomonadati</taxon>
        <taxon>Pseudomonadota</taxon>
        <taxon>Gammaproteobacteria</taxon>
        <taxon>Pseudomonadales</taxon>
        <taxon>Pseudomonadaceae</taxon>
        <taxon>Pseudomonas</taxon>
    </lineage>
</organism>
<dbReference type="AlphaFoldDB" id="A0AAQ1KDS1"/>
<keyword evidence="3" id="KW-1185">Reference proteome</keyword>
<evidence type="ECO:0000313" key="3">
    <source>
        <dbReference type="Proteomes" id="UP000183385"/>
    </source>
</evidence>
<gene>
    <name evidence="2" type="ORF">SAMN05216577_102196</name>
</gene>
<dbReference type="Gene3D" id="3.30.450.30">
    <property type="entry name" value="Dynein light chain 2a, cytoplasmic"/>
    <property type="match status" value="1"/>
</dbReference>
<comment type="caution">
    <text evidence="2">The sequence shown here is derived from an EMBL/GenBank/DDBJ whole genome shotgun (WGS) entry which is preliminary data.</text>
</comment>
<dbReference type="Proteomes" id="UP000183385">
    <property type="component" value="Unassembled WGS sequence"/>
</dbReference>
<dbReference type="EMBL" id="FOLS01000002">
    <property type="protein sequence ID" value="SFC04132.1"/>
    <property type="molecule type" value="Genomic_DNA"/>
</dbReference>
<dbReference type="SMART" id="SM00960">
    <property type="entry name" value="Robl_LC7"/>
    <property type="match status" value="1"/>
</dbReference>
<feature type="domain" description="Roadblock/LAMTOR2" evidence="1">
    <location>
        <begin position="8"/>
        <end position="98"/>
    </location>
</feature>
<accession>A0AAQ1KDS1</accession>
<dbReference type="RefSeq" id="WP_074977084.1">
    <property type="nucleotide sequence ID" value="NZ_BGPP01000004.1"/>
</dbReference>
<proteinExistence type="predicted"/>